<evidence type="ECO:0000313" key="6">
    <source>
        <dbReference type="Proteomes" id="UP000094008"/>
    </source>
</evidence>
<feature type="domain" description="HTH tetR-type" evidence="4">
    <location>
        <begin position="36"/>
        <end position="96"/>
    </location>
</feature>
<dbReference type="PANTHER" id="PTHR30055">
    <property type="entry name" value="HTH-TYPE TRANSCRIPTIONAL REGULATOR RUTR"/>
    <property type="match status" value="1"/>
</dbReference>
<feature type="compositionally biased region" description="Basic and acidic residues" evidence="3">
    <location>
        <begin position="1"/>
        <end position="10"/>
    </location>
</feature>
<keyword evidence="1 2" id="KW-0238">DNA-binding</keyword>
<dbReference type="InterPro" id="IPR001647">
    <property type="entry name" value="HTH_TetR"/>
</dbReference>
<dbReference type="GO" id="GO:0003700">
    <property type="term" value="F:DNA-binding transcription factor activity"/>
    <property type="evidence" value="ECO:0007669"/>
    <property type="project" value="TreeGrafter"/>
</dbReference>
<dbReference type="InterPro" id="IPR050109">
    <property type="entry name" value="HTH-type_TetR-like_transc_reg"/>
</dbReference>
<reference evidence="6" key="1">
    <citation type="submission" date="2016-06" db="EMBL/GenBank/DDBJ databases">
        <authorList>
            <person name="Sutton G."/>
            <person name="Brinkac L."/>
            <person name="Sanka R."/>
            <person name="Adams M."/>
            <person name="Lau E."/>
            <person name="Mehaffy C."/>
            <person name="Tameris M."/>
            <person name="Hatherill M."/>
            <person name="Hanekom W."/>
            <person name="Mahomed H."/>
            <person name="Mcshane H."/>
        </authorList>
    </citation>
    <scope>NUCLEOTIDE SEQUENCE [LARGE SCALE GENOMIC DNA]</scope>
    <source>
        <strain evidence="6">852002-10433_SCH5171157</strain>
    </source>
</reference>
<feature type="compositionally biased region" description="Pro residues" evidence="3">
    <location>
        <begin position="21"/>
        <end position="33"/>
    </location>
</feature>
<dbReference type="SUPFAM" id="SSF46689">
    <property type="entry name" value="Homeodomain-like"/>
    <property type="match status" value="1"/>
</dbReference>
<name>A0A1A0VWC8_MYCPR</name>
<evidence type="ECO:0000256" key="1">
    <source>
        <dbReference type="ARBA" id="ARBA00023125"/>
    </source>
</evidence>
<evidence type="ECO:0000259" key="4">
    <source>
        <dbReference type="PROSITE" id="PS50977"/>
    </source>
</evidence>
<evidence type="ECO:0000256" key="3">
    <source>
        <dbReference type="SAM" id="MobiDB-lite"/>
    </source>
</evidence>
<dbReference type="Gene3D" id="1.10.357.10">
    <property type="entry name" value="Tetracycline Repressor, domain 2"/>
    <property type="match status" value="1"/>
</dbReference>
<dbReference type="AlphaFoldDB" id="A0A1A0VWC8"/>
<dbReference type="EMBL" id="LZSY01000120">
    <property type="protein sequence ID" value="OBB87533.1"/>
    <property type="molecule type" value="Genomic_DNA"/>
</dbReference>
<dbReference type="PANTHER" id="PTHR30055:SF242">
    <property type="entry name" value="HTH-TYPE TRANSCRIPTIONAL REPRESSOR KSTR"/>
    <property type="match status" value="1"/>
</dbReference>
<feature type="DNA-binding region" description="H-T-H motif" evidence="2">
    <location>
        <begin position="59"/>
        <end position="78"/>
    </location>
</feature>
<dbReference type="Proteomes" id="UP000094008">
    <property type="component" value="Unassembled WGS sequence"/>
</dbReference>
<dbReference type="InterPro" id="IPR041642">
    <property type="entry name" value="KstR_C"/>
</dbReference>
<sequence>MTATDTEAHPTRQQSQSDSPPVAPHPSAPPRPRTPTRHREAILDAALTVAAAGGYEAVRMRTVADRAGIAVGTLYRYFPSKTHLLVSALAREFGRLQAAQDWAATGTTPQQRLDRLTGYLHEHWQRDIHLTDAMTRAFVAADSTTAAALDEAAAVIQRLLAHTLGGDTPGPLDQPVAELLADIWLANLTAFIGRRASAAQTRDRIDRASRRIVDRLATLTPDS</sequence>
<dbReference type="GO" id="GO:0000976">
    <property type="term" value="F:transcription cis-regulatory region binding"/>
    <property type="evidence" value="ECO:0007669"/>
    <property type="project" value="TreeGrafter"/>
</dbReference>
<evidence type="ECO:0000313" key="5">
    <source>
        <dbReference type="EMBL" id="OBB87533.1"/>
    </source>
</evidence>
<dbReference type="PRINTS" id="PR00455">
    <property type="entry name" value="HTHTETR"/>
</dbReference>
<dbReference type="Pfam" id="PF17925">
    <property type="entry name" value="TetR_C_20"/>
    <property type="match status" value="1"/>
</dbReference>
<dbReference type="OrthoDB" id="4614986at2"/>
<dbReference type="Pfam" id="PF00440">
    <property type="entry name" value="TetR_N"/>
    <property type="match status" value="1"/>
</dbReference>
<feature type="region of interest" description="Disordered" evidence="3">
    <location>
        <begin position="1"/>
        <end position="36"/>
    </location>
</feature>
<gene>
    <name evidence="5" type="ORF">A5779_32560</name>
</gene>
<proteinExistence type="predicted"/>
<dbReference type="PROSITE" id="PS50977">
    <property type="entry name" value="HTH_TETR_2"/>
    <property type="match status" value="1"/>
</dbReference>
<organism evidence="5 6">
    <name type="scientific">Mycolicibacterium peregrinum</name>
    <name type="common">Mycobacterium peregrinum</name>
    <dbReference type="NCBI Taxonomy" id="43304"/>
    <lineage>
        <taxon>Bacteria</taxon>
        <taxon>Bacillati</taxon>
        <taxon>Actinomycetota</taxon>
        <taxon>Actinomycetes</taxon>
        <taxon>Mycobacteriales</taxon>
        <taxon>Mycobacteriaceae</taxon>
        <taxon>Mycolicibacterium</taxon>
    </lineage>
</organism>
<comment type="caution">
    <text evidence="5">The sequence shown here is derived from an EMBL/GenBank/DDBJ whole genome shotgun (WGS) entry which is preliminary data.</text>
</comment>
<evidence type="ECO:0000256" key="2">
    <source>
        <dbReference type="PROSITE-ProRule" id="PRU00335"/>
    </source>
</evidence>
<protein>
    <submittedName>
        <fullName evidence="5">TetR family transcriptional regulator</fullName>
    </submittedName>
</protein>
<dbReference type="RefSeq" id="WP_064884957.1">
    <property type="nucleotide sequence ID" value="NZ_LZSY01000120.1"/>
</dbReference>
<accession>A0A1A0VWC8</accession>
<dbReference type="InterPro" id="IPR009057">
    <property type="entry name" value="Homeodomain-like_sf"/>
</dbReference>